<dbReference type="Gene3D" id="3.40.50.1950">
    <property type="entry name" value="Flavin prenyltransferase-like"/>
    <property type="match status" value="1"/>
</dbReference>
<dbReference type="InterPro" id="IPR007085">
    <property type="entry name" value="DNA/pantothenate-metab_flavo_C"/>
</dbReference>
<dbReference type="GO" id="GO:0015941">
    <property type="term" value="P:pantothenate catabolic process"/>
    <property type="evidence" value="ECO:0007669"/>
    <property type="project" value="InterPro"/>
</dbReference>
<comment type="catalytic activity">
    <reaction evidence="3 4">
        <text>(R)-4'-phosphopantothenate + L-cysteine + CTP = N-[(R)-4-phosphopantothenoyl]-L-cysteine + CMP + diphosphate + H(+)</text>
        <dbReference type="Rhea" id="RHEA:19397"/>
        <dbReference type="ChEBI" id="CHEBI:10986"/>
        <dbReference type="ChEBI" id="CHEBI:15378"/>
        <dbReference type="ChEBI" id="CHEBI:33019"/>
        <dbReference type="ChEBI" id="CHEBI:35235"/>
        <dbReference type="ChEBI" id="CHEBI:37563"/>
        <dbReference type="ChEBI" id="CHEBI:59458"/>
        <dbReference type="ChEBI" id="CHEBI:60377"/>
        <dbReference type="EC" id="6.3.2.5"/>
    </reaction>
</comment>
<evidence type="ECO:0000256" key="2">
    <source>
        <dbReference type="ARBA" id="ARBA00023239"/>
    </source>
</evidence>
<comment type="cofactor">
    <cofactor evidence="3">
        <name>Mg(2+)</name>
        <dbReference type="ChEBI" id="CHEBI:18420"/>
    </cofactor>
</comment>
<dbReference type="InterPro" id="IPR036551">
    <property type="entry name" value="Flavin_trans-like"/>
</dbReference>
<evidence type="ECO:0000313" key="8">
    <source>
        <dbReference type="Proteomes" id="UP001205843"/>
    </source>
</evidence>
<protein>
    <recommendedName>
        <fullName evidence="3">Coenzyme A biosynthesis bifunctional protein CoaBC</fullName>
    </recommendedName>
    <alternativeName>
        <fullName evidence="3">DNA/pantothenate metabolism flavoprotein</fullName>
    </alternativeName>
    <alternativeName>
        <fullName evidence="3">Phosphopantothenoylcysteine synthetase/decarboxylase</fullName>
        <shortName evidence="3">PPCS-PPCDC</shortName>
    </alternativeName>
    <domain>
        <recommendedName>
            <fullName evidence="3">Phosphopantothenoylcysteine decarboxylase</fullName>
            <shortName evidence="3">PPC decarboxylase</shortName>
            <shortName evidence="3">PPC-DC</shortName>
            <ecNumber evidence="3">4.1.1.36</ecNumber>
        </recommendedName>
        <alternativeName>
            <fullName evidence="3">CoaC</fullName>
        </alternativeName>
    </domain>
    <domain>
        <recommendedName>
            <fullName evidence="3">Phosphopantothenate--cysteine ligase</fullName>
            <ecNumber evidence="3">6.3.2.5</ecNumber>
        </recommendedName>
        <alternativeName>
            <fullName evidence="3">CoaB</fullName>
        </alternativeName>
        <alternativeName>
            <fullName evidence="3">Phosphopantothenoylcysteine synthetase</fullName>
            <shortName evidence="3">PPC synthetase</shortName>
            <shortName evidence="3">PPC-S</shortName>
        </alternativeName>
    </domain>
</protein>
<dbReference type="EMBL" id="JALJXV010000001">
    <property type="protein sequence ID" value="MCP1673122.1"/>
    <property type="molecule type" value="Genomic_DNA"/>
</dbReference>
<dbReference type="GO" id="GO:0004633">
    <property type="term" value="F:phosphopantothenoylcysteine decarboxylase activity"/>
    <property type="evidence" value="ECO:0007669"/>
    <property type="project" value="UniProtKB-UniRule"/>
</dbReference>
<evidence type="ECO:0000259" key="6">
    <source>
        <dbReference type="Pfam" id="PF04127"/>
    </source>
</evidence>
<reference evidence="7" key="1">
    <citation type="submission" date="2022-03" db="EMBL/GenBank/DDBJ databases">
        <title>Genomic Encyclopedia of Type Strains, Phase III (KMG-III): the genomes of soil and plant-associated and newly described type strains.</title>
        <authorList>
            <person name="Whitman W."/>
        </authorList>
    </citation>
    <scope>NUCLEOTIDE SEQUENCE</scope>
    <source>
        <strain evidence="7">ANL 6-2</strain>
    </source>
</reference>
<organism evidence="7 8">
    <name type="scientific">Natronocella acetinitrilica</name>
    <dbReference type="NCBI Taxonomy" id="414046"/>
    <lineage>
        <taxon>Bacteria</taxon>
        <taxon>Pseudomonadati</taxon>
        <taxon>Pseudomonadota</taxon>
        <taxon>Gammaproteobacteria</taxon>
        <taxon>Chromatiales</taxon>
        <taxon>Ectothiorhodospiraceae</taxon>
        <taxon>Natronocella</taxon>
    </lineage>
</organism>
<keyword evidence="3" id="KW-0511">Multifunctional enzyme</keyword>
<keyword evidence="8" id="KW-1185">Reference proteome</keyword>
<feature type="binding site" evidence="3">
    <location>
        <position position="342"/>
    </location>
    <ligand>
        <name>CTP</name>
        <dbReference type="ChEBI" id="CHEBI:37563"/>
    </ligand>
</feature>
<keyword evidence="3 4" id="KW-0285">Flavoprotein</keyword>
<comment type="pathway">
    <text evidence="3 4">Cofactor biosynthesis; coenzyme A biosynthesis; CoA from (R)-pantothenate: step 3/5.</text>
</comment>
<dbReference type="SUPFAM" id="SSF52507">
    <property type="entry name" value="Homo-oligomeric flavin-containing Cys decarboxylases, HFCD"/>
    <property type="match status" value="1"/>
</dbReference>
<comment type="caution">
    <text evidence="7">The sequence shown here is derived from an EMBL/GenBank/DDBJ whole genome shotgun (WGS) entry which is preliminary data.</text>
</comment>
<feature type="binding site" evidence="3">
    <location>
        <position position="338"/>
    </location>
    <ligand>
        <name>CTP</name>
        <dbReference type="ChEBI" id="CHEBI:37563"/>
    </ligand>
</feature>
<dbReference type="EC" id="6.3.2.5" evidence="3"/>
<evidence type="ECO:0000256" key="1">
    <source>
        <dbReference type="ARBA" id="ARBA00022793"/>
    </source>
</evidence>
<dbReference type="HAMAP" id="MF_02225">
    <property type="entry name" value="CoaBC"/>
    <property type="match status" value="1"/>
</dbReference>
<comment type="function">
    <text evidence="4">Catalyzes two steps in the biosynthesis of coenzyme A. In the first step cysteine is conjugated to 4'-phosphopantothenate to form 4-phosphopantothenoylcysteine, in the latter compound is decarboxylated to form 4'-phosphopantotheine.</text>
</comment>
<comment type="function">
    <text evidence="3">Catalyzes two sequential steps in the biosynthesis of coenzyme A. In the first step cysteine is conjugated to 4'-phosphopantothenate to form 4-phosphopantothenoylcysteine. In the second step the latter compound is decarboxylated to form 4'-phosphopantotheine.</text>
</comment>
<keyword evidence="3" id="KW-0460">Magnesium</keyword>
<dbReference type="GO" id="GO:0010181">
    <property type="term" value="F:FMN binding"/>
    <property type="evidence" value="ECO:0007669"/>
    <property type="project" value="UniProtKB-UniRule"/>
</dbReference>
<dbReference type="PANTHER" id="PTHR14359:SF6">
    <property type="entry name" value="PHOSPHOPANTOTHENOYLCYSTEINE DECARBOXYLASE"/>
    <property type="match status" value="1"/>
</dbReference>
<feature type="active site" description="Proton donor" evidence="3">
    <location>
        <position position="159"/>
    </location>
</feature>
<comment type="similarity">
    <text evidence="3 4">In the C-terminal section; belongs to the PPC synthetase family.</text>
</comment>
<feature type="region of interest" description="Phosphopantothenoylcysteine decarboxylase" evidence="3">
    <location>
        <begin position="1"/>
        <end position="190"/>
    </location>
</feature>
<keyword evidence="1 3" id="KW-0210">Decarboxylase</keyword>
<dbReference type="InterPro" id="IPR035929">
    <property type="entry name" value="CoaB-like_sf"/>
</dbReference>
<dbReference type="SUPFAM" id="SSF102645">
    <property type="entry name" value="CoaB-like"/>
    <property type="match status" value="1"/>
</dbReference>
<keyword evidence="3 4" id="KW-0436">Ligase</keyword>
<dbReference type="Pfam" id="PF02441">
    <property type="entry name" value="Flavoprotein"/>
    <property type="match status" value="1"/>
</dbReference>
<dbReference type="Gene3D" id="3.40.50.10300">
    <property type="entry name" value="CoaB-like"/>
    <property type="match status" value="1"/>
</dbReference>
<dbReference type="InterPro" id="IPR003382">
    <property type="entry name" value="Flavoprotein"/>
</dbReference>
<evidence type="ECO:0000256" key="4">
    <source>
        <dbReference type="RuleBase" id="RU364078"/>
    </source>
</evidence>
<dbReference type="NCBIfam" id="TIGR00521">
    <property type="entry name" value="coaBC_dfp"/>
    <property type="match status" value="1"/>
</dbReference>
<feature type="binding site" evidence="3">
    <location>
        <begin position="273"/>
        <end position="275"/>
    </location>
    <ligand>
        <name>CTP</name>
        <dbReference type="ChEBI" id="CHEBI:37563"/>
    </ligand>
</feature>
<feature type="binding site" evidence="3">
    <location>
        <position position="279"/>
    </location>
    <ligand>
        <name>CTP</name>
        <dbReference type="ChEBI" id="CHEBI:37563"/>
    </ligand>
</feature>
<evidence type="ECO:0000313" key="7">
    <source>
        <dbReference type="EMBL" id="MCP1673122.1"/>
    </source>
</evidence>
<dbReference type="InterPro" id="IPR005252">
    <property type="entry name" value="CoaBC"/>
</dbReference>
<feature type="region of interest" description="Phosphopantothenate--cysteine ligase" evidence="3">
    <location>
        <begin position="191"/>
        <end position="406"/>
    </location>
</feature>
<comment type="catalytic activity">
    <reaction evidence="3 4">
        <text>N-[(R)-4-phosphopantothenoyl]-L-cysteine + H(+) = (R)-4'-phosphopantetheine + CO2</text>
        <dbReference type="Rhea" id="RHEA:16793"/>
        <dbReference type="ChEBI" id="CHEBI:15378"/>
        <dbReference type="ChEBI" id="CHEBI:16526"/>
        <dbReference type="ChEBI" id="CHEBI:59458"/>
        <dbReference type="ChEBI" id="CHEBI:61723"/>
        <dbReference type="EC" id="4.1.1.36"/>
    </reaction>
</comment>
<dbReference type="PANTHER" id="PTHR14359">
    <property type="entry name" value="HOMO-OLIGOMERIC FLAVIN CONTAINING CYS DECARBOXYLASE FAMILY"/>
    <property type="match status" value="1"/>
</dbReference>
<name>A0AAE3G3A7_9GAMM</name>
<keyword evidence="3 4" id="KW-0288">FMN</keyword>
<dbReference type="GO" id="GO:0004632">
    <property type="term" value="F:phosphopantothenate--cysteine ligase activity"/>
    <property type="evidence" value="ECO:0007669"/>
    <property type="project" value="UniProtKB-UniRule"/>
</dbReference>
<comment type="cofactor">
    <cofactor evidence="3">
        <name>FMN</name>
        <dbReference type="ChEBI" id="CHEBI:58210"/>
    </cofactor>
    <text evidence="3">Binds 1 FMN per subunit.</text>
</comment>
<dbReference type="GO" id="GO:0046872">
    <property type="term" value="F:metal ion binding"/>
    <property type="evidence" value="ECO:0007669"/>
    <property type="project" value="UniProtKB-KW"/>
</dbReference>
<evidence type="ECO:0000259" key="5">
    <source>
        <dbReference type="Pfam" id="PF02441"/>
    </source>
</evidence>
<feature type="binding site" evidence="3">
    <location>
        <begin position="305"/>
        <end position="308"/>
    </location>
    <ligand>
        <name>CTP</name>
        <dbReference type="ChEBI" id="CHEBI:37563"/>
    </ligand>
</feature>
<dbReference type="RefSeq" id="WP_253472931.1">
    <property type="nucleotide sequence ID" value="NZ_JALJXV010000001.1"/>
</dbReference>
<feature type="domain" description="Flavoprotein" evidence="5">
    <location>
        <begin position="7"/>
        <end position="177"/>
    </location>
</feature>
<evidence type="ECO:0000256" key="3">
    <source>
        <dbReference type="HAMAP-Rule" id="MF_02225"/>
    </source>
</evidence>
<comment type="similarity">
    <text evidence="3 4">In the N-terminal section; belongs to the HFCD (homo-oligomeric flavin containing Cys decarboxylase) superfamily.</text>
</comment>
<dbReference type="Proteomes" id="UP001205843">
    <property type="component" value="Unassembled WGS sequence"/>
</dbReference>
<feature type="binding site" evidence="3">
    <location>
        <position position="289"/>
    </location>
    <ligand>
        <name>CTP</name>
        <dbReference type="ChEBI" id="CHEBI:37563"/>
    </ligand>
</feature>
<keyword evidence="3" id="KW-0479">Metal-binding</keyword>
<dbReference type="AlphaFoldDB" id="A0AAE3G3A7"/>
<feature type="binding site" evidence="3">
    <location>
        <position position="324"/>
    </location>
    <ligand>
        <name>CTP</name>
        <dbReference type="ChEBI" id="CHEBI:37563"/>
    </ligand>
</feature>
<dbReference type="GO" id="GO:0015937">
    <property type="term" value="P:coenzyme A biosynthetic process"/>
    <property type="evidence" value="ECO:0007669"/>
    <property type="project" value="UniProtKB-UniRule"/>
</dbReference>
<keyword evidence="2 3" id="KW-0456">Lyase</keyword>
<feature type="domain" description="DNA/pantothenate metabolism flavoprotein C-terminal" evidence="6">
    <location>
        <begin position="186"/>
        <end position="394"/>
    </location>
</feature>
<dbReference type="GO" id="GO:0071513">
    <property type="term" value="C:phosphopantothenoylcysteine decarboxylase complex"/>
    <property type="evidence" value="ECO:0007669"/>
    <property type="project" value="TreeGrafter"/>
</dbReference>
<dbReference type="EC" id="4.1.1.36" evidence="3"/>
<gene>
    <name evidence="3" type="primary">coaBC</name>
    <name evidence="7" type="ORF">J2T57_000214</name>
</gene>
<accession>A0AAE3G3A7</accession>
<proteinExistence type="inferred from homology"/>
<sequence>MSSLIDKNVLLGVSGGIAAYKSADLVRRLRDAGAHVRVIMTAAAEEFVRPLTFQAVSGEPVHSSLLDPDAEAAMGHIELARWADVLLVAPASADVMARFRHGLAGDLLSTVYLATEAPVALAPAMNRVMWAHPATRENAAALSTRGVHLFGPGQGDQACGEVGAGRMLEPLELVTRLAGVFAEPVLAGRRVLLTAGPTREPLDPVRYITNRSSGKMGFALAAVAAAAGAEVTLVAGPCALPTPAGVHRIDVETAEQMYAEVQRHVAGQDVFIGCAAVADYRPAEAVAGKIKRSGADLKLHLVPNPDILAAVAARAEDRPFTVGFAAETDRVLEHASDKRRRKGLDLIAANRVGPGLGFDTDDNQLELIWDGGHRQLGPGPKSALAAELITQIAQCLQDDKPEGAAS</sequence>
<dbReference type="Pfam" id="PF04127">
    <property type="entry name" value="DFP"/>
    <property type="match status" value="1"/>
</dbReference>
<comment type="pathway">
    <text evidence="3 4">Cofactor biosynthesis; coenzyme A biosynthesis; CoA from (R)-pantothenate: step 2/5.</text>
</comment>